<dbReference type="EMBL" id="LZYZ01000003">
    <property type="protein sequence ID" value="OOM13825.1"/>
    <property type="molecule type" value="Genomic_DNA"/>
</dbReference>
<evidence type="ECO:0000256" key="2">
    <source>
        <dbReference type="ARBA" id="ARBA00022801"/>
    </source>
</evidence>
<dbReference type="SUPFAM" id="SSF52499">
    <property type="entry name" value="Isochorismatase-like hydrolases"/>
    <property type="match status" value="1"/>
</dbReference>
<dbReference type="Gene3D" id="3.40.50.850">
    <property type="entry name" value="Isochorismatase-like"/>
    <property type="match status" value="1"/>
</dbReference>
<keyword evidence="2" id="KW-0378">Hydrolase</keyword>
<proteinExistence type="inferred from homology"/>
<comment type="similarity">
    <text evidence="1">Belongs to the isochorismatase family.</text>
</comment>
<protein>
    <submittedName>
        <fullName evidence="4">Isochorismatase family protein</fullName>
    </submittedName>
</protein>
<dbReference type="GO" id="GO:0016787">
    <property type="term" value="F:hydrolase activity"/>
    <property type="evidence" value="ECO:0007669"/>
    <property type="project" value="UniProtKB-KW"/>
</dbReference>
<dbReference type="RefSeq" id="WP_077865206.1">
    <property type="nucleotide sequence ID" value="NZ_LZYZ01000003.1"/>
</dbReference>
<evidence type="ECO:0000256" key="1">
    <source>
        <dbReference type="ARBA" id="ARBA00006336"/>
    </source>
</evidence>
<comment type="caution">
    <text evidence="4">The sequence shown here is derived from an EMBL/GenBank/DDBJ whole genome shotgun (WGS) entry which is preliminary data.</text>
</comment>
<accession>A0A1S8NBG1</accession>
<dbReference type="STRING" id="169679.CSACC_15410"/>
<organism evidence="4 5">
    <name type="scientific">Clostridium saccharobutylicum</name>
    <dbReference type="NCBI Taxonomy" id="169679"/>
    <lineage>
        <taxon>Bacteria</taxon>
        <taxon>Bacillati</taxon>
        <taxon>Bacillota</taxon>
        <taxon>Clostridia</taxon>
        <taxon>Eubacteriales</taxon>
        <taxon>Clostridiaceae</taxon>
        <taxon>Clostridium</taxon>
    </lineage>
</organism>
<evidence type="ECO:0000313" key="5">
    <source>
        <dbReference type="Proteomes" id="UP000191154"/>
    </source>
</evidence>
<dbReference type="CDD" id="cd00431">
    <property type="entry name" value="cysteine_hydrolases"/>
    <property type="match status" value="1"/>
</dbReference>
<dbReference type="InterPro" id="IPR050272">
    <property type="entry name" value="Isochorismatase-like_hydrls"/>
</dbReference>
<sequence>MKKALLVIDAQEDFIGEQRNKKRFNYEEVDELVRNMNNKIRIYEKNKDEVIYIAHVLTSSFFNKKIFGYGIAGSFGAKIDKRIRIVSENYFEKQFANAFKNNNLIKFIKDNKISEVELIGVDGTGCIAGTAKGAVDIGLKVTISNDAVGTRNLEKFLKISTKLKSFGVAYI</sequence>
<evidence type="ECO:0000313" key="4">
    <source>
        <dbReference type="EMBL" id="OOM13825.1"/>
    </source>
</evidence>
<dbReference type="InterPro" id="IPR036380">
    <property type="entry name" value="Isochorismatase-like_sf"/>
</dbReference>
<dbReference type="PANTHER" id="PTHR43540">
    <property type="entry name" value="PEROXYUREIDOACRYLATE/UREIDOACRYLATE AMIDOHYDROLASE-RELATED"/>
    <property type="match status" value="1"/>
</dbReference>
<dbReference type="InterPro" id="IPR000868">
    <property type="entry name" value="Isochorismatase-like_dom"/>
</dbReference>
<dbReference type="AlphaFoldDB" id="A0A1S8NBG1"/>
<feature type="domain" description="Isochorismatase-like" evidence="3">
    <location>
        <begin position="4"/>
        <end position="154"/>
    </location>
</feature>
<dbReference type="Pfam" id="PF00857">
    <property type="entry name" value="Isochorismatase"/>
    <property type="match status" value="1"/>
</dbReference>
<dbReference type="Proteomes" id="UP000191154">
    <property type="component" value="Unassembled WGS sequence"/>
</dbReference>
<evidence type="ECO:0000259" key="3">
    <source>
        <dbReference type="Pfam" id="PF00857"/>
    </source>
</evidence>
<gene>
    <name evidence="4" type="ORF">CLOSAC_19110</name>
</gene>
<name>A0A1S8NBG1_CLOSA</name>
<dbReference type="PANTHER" id="PTHR43540:SF1">
    <property type="entry name" value="ISOCHORISMATASE HYDROLASE"/>
    <property type="match status" value="1"/>
</dbReference>
<reference evidence="4 5" key="1">
    <citation type="submission" date="2016-05" db="EMBL/GenBank/DDBJ databases">
        <title>Microbial solvent formation.</title>
        <authorList>
            <person name="Poehlein A."/>
            <person name="Montoya Solano J.D."/>
            <person name="Flitsch S."/>
            <person name="Krabben P."/>
            <person name="Duerre P."/>
            <person name="Daniel R."/>
        </authorList>
    </citation>
    <scope>NUCLEOTIDE SEQUENCE [LARGE SCALE GENOMIC DNA]</scope>
    <source>
        <strain evidence="4 5">L1-8</strain>
    </source>
</reference>